<evidence type="ECO:0000256" key="10">
    <source>
        <dbReference type="ARBA" id="ARBA00035120"/>
    </source>
</evidence>
<keyword evidence="5 12" id="KW-1133">Transmembrane helix</keyword>
<evidence type="ECO:0000256" key="2">
    <source>
        <dbReference type="ARBA" id="ARBA00022475"/>
    </source>
</evidence>
<feature type="transmembrane region" description="Helical" evidence="12">
    <location>
        <begin position="33"/>
        <end position="55"/>
    </location>
</feature>
<comment type="subcellular location">
    <subcellularLocation>
        <location evidence="1 12">Cell membrane</location>
        <topology evidence="1 12">Multi-pass membrane protein</topology>
    </subcellularLocation>
</comment>
<comment type="similarity">
    <text evidence="10 12">Belongs to the fluoride channel Fluc/FEX (TC 1.A.43) family.</text>
</comment>
<dbReference type="PANTHER" id="PTHR28259">
    <property type="entry name" value="FLUORIDE EXPORT PROTEIN 1-RELATED"/>
    <property type="match status" value="1"/>
</dbReference>
<dbReference type="Pfam" id="PF02537">
    <property type="entry name" value="CRCB"/>
    <property type="match status" value="1"/>
</dbReference>
<evidence type="ECO:0000313" key="13">
    <source>
        <dbReference type="EMBL" id="MDO1583764.1"/>
    </source>
</evidence>
<reference evidence="13" key="1">
    <citation type="journal article" date="2015" name="Int. J. Syst. Evol. Microbiol.">
        <title>Rhizobium oryzicola sp. nov., potential plant-growth-promoting endophytic bacteria isolated from rice roots.</title>
        <authorList>
            <person name="Zhang X.X."/>
            <person name="Gao J.S."/>
            <person name="Cao Y.H."/>
            <person name="Sheirdil R.A."/>
            <person name="Wang X.C."/>
            <person name="Zhang L."/>
        </authorList>
    </citation>
    <scope>NUCLEOTIDE SEQUENCE</scope>
    <source>
        <strain evidence="13">05753</strain>
    </source>
</reference>
<evidence type="ECO:0000256" key="7">
    <source>
        <dbReference type="ARBA" id="ARBA00023065"/>
    </source>
</evidence>
<keyword evidence="12" id="KW-0479">Metal-binding</keyword>
<comment type="caution">
    <text evidence="13">The sequence shown here is derived from an EMBL/GenBank/DDBJ whole genome shotgun (WGS) entry which is preliminary data.</text>
</comment>
<sequence length="125" mass="13112">MLNVLLVAFGGAVGSVCRYLTGVFMTRLYGPMFPWGTLTVNVLGSFAIGFLTELVARRLNASMEMRLLIVTGFLGGYTTFSSFSLDTVALMERGASAAAVSYVVVSLVVSLAATFGGLALGRAVL</sequence>
<evidence type="ECO:0000256" key="6">
    <source>
        <dbReference type="ARBA" id="ARBA00023053"/>
    </source>
</evidence>
<reference evidence="13" key="2">
    <citation type="submission" date="2023-07" db="EMBL/GenBank/DDBJ databases">
        <authorList>
            <person name="Sun H."/>
        </authorList>
    </citation>
    <scope>NUCLEOTIDE SEQUENCE</scope>
    <source>
        <strain evidence="13">05753</strain>
    </source>
</reference>
<evidence type="ECO:0000256" key="3">
    <source>
        <dbReference type="ARBA" id="ARBA00022519"/>
    </source>
</evidence>
<keyword evidence="7 12" id="KW-0406">Ion transport</keyword>
<keyword evidence="9 12" id="KW-0407">Ion channel</keyword>
<evidence type="ECO:0000256" key="1">
    <source>
        <dbReference type="ARBA" id="ARBA00004651"/>
    </source>
</evidence>
<keyword evidence="2 12" id="KW-1003">Cell membrane</keyword>
<keyword evidence="12" id="KW-0813">Transport</keyword>
<organism evidence="13 14">
    <name type="scientific">Rhizobium oryzicola</name>
    <dbReference type="NCBI Taxonomy" id="1232668"/>
    <lineage>
        <taxon>Bacteria</taxon>
        <taxon>Pseudomonadati</taxon>
        <taxon>Pseudomonadota</taxon>
        <taxon>Alphaproteobacteria</taxon>
        <taxon>Hyphomicrobiales</taxon>
        <taxon>Rhizobiaceae</taxon>
        <taxon>Rhizobium/Agrobacterium group</taxon>
        <taxon>Rhizobium</taxon>
    </lineage>
</organism>
<keyword evidence="14" id="KW-1185">Reference proteome</keyword>
<comment type="catalytic activity">
    <reaction evidence="11">
        <text>fluoride(in) = fluoride(out)</text>
        <dbReference type="Rhea" id="RHEA:76159"/>
        <dbReference type="ChEBI" id="CHEBI:17051"/>
    </reaction>
    <physiologicalReaction direction="left-to-right" evidence="11">
        <dbReference type="Rhea" id="RHEA:76160"/>
    </physiologicalReaction>
</comment>
<dbReference type="HAMAP" id="MF_00454">
    <property type="entry name" value="FluC"/>
    <property type="match status" value="1"/>
</dbReference>
<evidence type="ECO:0000313" key="14">
    <source>
        <dbReference type="Proteomes" id="UP001169006"/>
    </source>
</evidence>
<accession>A0ABT8SZ64</accession>
<dbReference type="NCBIfam" id="NF010791">
    <property type="entry name" value="PRK14195.1"/>
    <property type="match status" value="1"/>
</dbReference>
<feature type="transmembrane region" description="Helical" evidence="12">
    <location>
        <begin position="67"/>
        <end position="85"/>
    </location>
</feature>
<proteinExistence type="inferred from homology"/>
<dbReference type="InterPro" id="IPR003691">
    <property type="entry name" value="FluC"/>
</dbReference>
<comment type="activity regulation">
    <text evidence="12">Na(+) is not transported, but it plays an essential structural role and its presence is essential for fluoride channel function.</text>
</comment>
<evidence type="ECO:0000256" key="4">
    <source>
        <dbReference type="ARBA" id="ARBA00022692"/>
    </source>
</evidence>
<dbReference type="PANTHER" id="PTHR28259:SF1">
    <property type="entry name" value="FLUORIDE EXPORT PROTEIN 1-RELATED"/>
    <property type="match status" value="1"/>
</dbReference>
<comment type="function">
    <text evidence="12">Fluoride-specific ion channel. Important for reducing fluoride concentration in the cell, thus reducing its toxicity.</text>
</comment>
<feature type="transmembrane region" description="Helical" evidence="12">
    <location>
        <begin position="97"/>
        <end position="120"/>
    </location>
</feature>
<dbReference type="Proteomes" id="UP001169006">
    <property type="component" value="Unassembled WGS sequence"/>
</dbReference>
<evidence type="ECO:0000256" key="8">
    <source>
        <dbReference type="ARBA" id="ARBA00023136"/>
    </source>
</evidence>
<feature type="binding site" evidence="12">
    <location>
        <position position="78"/>
    </location>
    <ligand>
        <name>Na(+)</name>
        <dbReference type="ChEBI" id="CHEBI:29101"/>
        <note>structural</note>
    </ligand>
</feature>
<feature type="binding site" evidence="12">
    <location>
        <position position="75"/>
    </location>
    <ligand>
        <name>Na(+)</name>
        <dbReference type="ChEBI" id="CHEBI:29101"/>
        <note>structural</note>
    </ligand>
</feature>
<keyword evidence="4 12" id="KW-0812">Transmembrane</keyword>
<name>A0ABT8SZ64_9HYPH</name>
<keyword evidence="8 12" id="KW-0472">Membrane</keyword>
<evidence type="ECO:0000256" key="9">
    <source>
        <dbReference type="ARBA" id="ARBA00023303"/>
    </source>
</evidence>
<dbReference type="EMBL" id="JAUKWQ010000005">
    <property type="protein sequence ID" value="MDO1583764.1"/>
    <property type="molecule type" value="Genomic_DNA"/>
</dbReference>
<evidence type="ECO:0000256" key="11">
    <source>
        <dbReference type="ARBA" id="ARBA00035585"/>
    </source>
</evidence>
<dbReference type="RefSeq" id="WP_302077963.1">
    <property type="nucleotide sequence ID" value="NZ_JAUKWQ010000005.1"/>
</dbReference>
<dbReference type="NCBIfam" id="TIGR00494">
    <property type="entry name" value="crcB"/>
    <property type="match status" value="1"/>
</dbReference>
<protein>
    <recommendedName>
        <fullName evidence="12">Fluoride-specific ion channel FluC</fullName>
    </recommendedName>
</protein>
<keyword evidence="3" id="KW-0997">Cell inner membrane</keyword>
<evidence type="ECO:0000256" key="12">
    <source>
        <dbReference type="HAMAP-Rule" id="MF_00454"/>
    </source>
</evidence>
<evidence type="ECO:0000256" key="5">
    <source>
        <dbReference type="ARBA" id="ARBA00022989"/>
    </source>
</evidence>
<gene>
    <name evidence="12 13" type="primary">crcB</name>
    <name evidence="12" type="synonym">fluC</name>
    <name evidence="13" type="ORF">Q2T52_16890</name>
</gene>
<keyword evidence="6 12" id="KW-0915">Sodium</keyword>